<dbReference type="Proteomes" id="UP000709466">
    <property type="component" value="Unassembled WGS sequence"/>
</dbReference>
<dbReference type="InterPro" id="IPR027417">
    <property type="entry name" value="P-loop_NTPase"/>
</dbReference>
<keyword evidence="2" id="KW-1185">Reference proteome</keyword>
<proteinExistence type="predicted"/>
<reference evidence="1 2" key="1">
    <citation type="submission" date="2020-03" db="EMBL/GenBank/DDBJ databases">
        <title>Bacterial isolates of synthetic phycosphere.</title>
        <authorList>
            <person name="Fu H."/>
            <person name="Moran M.A."/>
        </authorList>
    </citation>
    <scope>NUCLEOTIDE SEQUENCE [LARGE SCALE GENOMIC DNA]</scope>
    <source>
        <strain evidence="1 2">HF1</strain>
    </source>
</reference>
<protein>
    <recommendedName>
        <fullName evidence="3">Sulfotransferase family protein</fullName>
    </recommendedName>
</protein>
<dbReference type="EMBL" id="JAATOP010000002">
    <property type="protein sequence ID" value="NIY71747.1"/>
    <property type="molecule type" value="Genomic_DNA"/>
</dbReference>
<accession>A0ABX0VWY7</accession>
<sequence length="290" mass="32245">MNQSIDITLHLGAHKTASSHLQRSILDHEEALITFGTRVYGPPHFRNRGRSIPTLFGLRPWGNRKLTRREPEDQLRFMAKGDPRVFLTEENFLGPLLNAEGGLSLPLYGEAALRIQALADAVPNAKLRVALAIREPHSFLGSAYSQALFAGRILQPDEFIAANAPADVDWLRLCREIAGVAELAELIVWRYEDYGLLLPTIVDELLGRGASDIVQAHPKALHTGLSRDAHQRVIELAGGDFENLAMTARHELPIGPDNPPFRLFAHPDTSAYQRQVEAIRALPNVRFLEP</sequence>
<evidence type="ECO:0000313" key="1">
    <source>
        <dbReference type="EMBL" id="NIY71747.1"/>
    </source>
</evidence>
<organism evidence="1 2">
    <name type="scientific">Marivivens donghaensis</name>
    <dbReference type="NCBI Taxonomy" id="1699413"/>
    <lineage>
        <taxon>Bacteria</taxon>
        <taxon>Pseudomonadati</taxon>
        <taxon>Pseudomonadota</taxon>
        <taxon>Alphaproteobacteria</taxon>
        <taxon>Rhodobacterales</taxon>
        <taxon>Paracoccaceae</taxon>
        <taxon>Marivivens group</taxon>
        <taxon>Marivivens</taxon>
    </lineage>
</organism>
<dbReference type="SUPFAM" id="SSF52540">
    <property type="entry name" value="P-loop containing nucleoside triphosphate hydrolases"/>
    <property type="match status" value="1"/>
</dbReference>
<name>A0ABX0VWY7_9RHOB</name>
<comment type="caution">
    <text evidence="1">The sequence shown here is derived from an EMBL/GenBank/DDBJ whole genome shotgun (WGS) entry which is preliminary data.</text>
</comment>
<evidence type="ECO:0000313" key="2">
    <source>
        <dbReference type="Proteomes" id="UP000709466"/>
    </source>
</evidence>
<evidence type="ECO:0008006" key="3">
    <source>
        <dbReference type="Google" id="ProtNLM"/>
    </source>
</evidence>
<dbReference type="RefSeq" id="WP_167636854.1">
    <property type="nucleotide sequence ID" value="NZ_JAATOP010000002.1"/>
</dbReference>
<gene>
    <name evidence="1" type="ORF">HCZ30_04775</name>
</gene>